<dbReference type="PANTHER" id="PTHR46579:SF1">
    <property type="entry name" value="F5_8 TYPE C DOMAIN-CONTAINING PROTEIN"/>
    <property type="match status" value="1"/>
</dbReference>
<dbReference type="EMBL" id="SSOP01001136">
    <property type="protein sequence ID" value="KAB5587400.1"/>
    <property type="molecule type" value="Genomic_DNA"/>
</dbReference>
<keyword evidence="2" id="KW-1185">Reference proteome</keyword>
<name>A0A5N5Q5Z7_9AGAM</name>
<proteinExistence type="predicted"/>
<gene>
    <name evidence="1" type="ORF">CTheo_9162</name>
</gene>
<sequence>MKHVTQLKGPNGMVPCRACESIGVYHTCRKTYYIPLANPVDNPECIIDGRPDPDDVPADTVPSYDPLDLPLRTESRIAKQLEEMDAAPTKSKWEQLGKNYGIVDHSILDRIPSICRPDSYPHEYLHLFLLNHGKGLVKLWTGEFPGIDDSGDEDYLISPEDWVAIGHETEEAANTLPAAFVQRLPNIQTNPEVFCGETWAFWLVFVGPVVLRGRLPKKYYEHYMDLVEIMTCLTSVTNTTARIEELKIDIANYVERFEE</sequence>
<dbReference type="AlphaFoldDB" id="A0A5N5Q5Z7"/>
<evidence type="ECO:0000313" key="1">
    <source>
        <dbReference type="EMBL" id="KAB5587400.1"/>
    </source>
</evidence>
<dbReference type="OrthoDB" id="2404451at2759"/>
<comment type="caution">
    <text evidence="1">The sequence shown here is derived from an EMBL/GenBank/DDBJ whole genome shotgun (WGS) entry which is preliminary data.</text>
</comment>
<dbReference type="Proteomes" id="UP000383932">
    <property type="component" value="Unassembled WGS sequence"/>
</dbReference>
<organism evidence="1 2">
    <name type="scientific">Ceratobasidium theobromae</name>
    <dbReference type="NCBI Taxonomy" id="1582974"/>
    <lineage>
        <taxon>Eukaryota</taxon>
        <taxon>Fungi</taxon>
        <taxon>Dikarya</taxon>
        <taxon>Basidiomycota</taxon>
        <taxon>Agaricomycotina</taxon>
        <taxon>Agaricomycetes</taxon>
        <taxon>Cantharellales</taxon>
        <taxon>Ceratobasidiaceae</taxon>
        <taxon>Ceratobasidium</taxon>
    </lineage>
</organism>
<reference evidence="1 2" key="1">
    <citation type="journal article" date="2019" name="Fungal Biol. Biotechnol.">
        <title>Draft genome sequence of fastidious pathogen Ceratobasidium theobromae, which causes vascular-streak dieback in Theobroma cacao.</title>
        <authorList>
            <person name="Ali S.S."/>
            <person name="Asman A."/>
            <person name="Shao J."/>
            <person name="Firmansyah A.P."/>
            <person name="Susilo A.W."/>
            <person name="Rosmana A."/>
            <person name="McMahon P."/>
            <person name="Junaid M."/>
            <person name="Guest D."/>
            <person name="Kheng T.Y."/>
            <person name="Meinhardt L.W."/>
            <person name="Bailey B.A."/>
        </authorList>
    </citation>
    <scope>NUCLEOTIDE SEQUENCE [LARGE SCALE GENOMIC DNA]</scope>
    <source>
        <strain evidence="1 2">CT2</strain>
    </source>
</reference>
<protein>
    <submittedName>
        <fullName evidence="1">Uncharacterized protein</fullName>
    </submittedName>
</protein>
<accession>A0A5N5Q5Z7</accession>
<dbReference type="PANTHER" id="PTHR46579">
    <property type="entry name" value="F5/8 TYPE C DOMAIN-CONTAINING PROTEIN-RELATED"/>
    <property type="match status" value="1"/>
</dbReference>
<evidence type="ECO:0000313" key="2">
    <source>
        <dbReference type="Proteomes" id="UP000383932"/>
    </source>
</evidence>